<accession>A0A1G2I2C3</accession>
<sequence length="136" mass="15693">MRPQEKALEWIRASFLAWPRMQYFVAESSGIVVGYILWVEKGGFREESVWELEQIAVSEKCRGQKVGTKMILESLQEIKKYLYQRGSWLKLVEVTTGTHNTAQRLYEDTLGAKRECAIRDLFGGDEAIMVARFSKP</sequence>
<evidence type="ECO:0000259" key="1">
    <source>
        <dbReference type="PROSITE" id="PS51186"/>
    </source>
</evidence>
<dbReference type="Pfam" id="PF00583">
    <property type="entry name" value="Acetyltransf_1"/>
    <property type="match status" value="1"/>
</dbReference>
<dbReference type="GO" id="GO:0016747">
    <property type="term" value="F:acyltransferase activity, transferring groups other than amino-acyl groups"/>
    <property type="evidence" value="ECO:0007669"/>
    <property type="project" value="InterPro"/>
</dbReference>
<reference evidence="2 3" key="1">
    <citation type="journal article" date="2016" name="Nat. Commun.">
        <title>Thousands of microbial genomes shed light on interconnected biogeochemical processes in an aquifer system.</title>
        <authorList>
            <person name="Anantharaman K."/>
            <person name="Brown C.T."/>
            <person name="Hug L.A."/>
            <person name="Sharon I."/>
            <person name="Castelle C.J."/>
            <person name="Probst A.J."/>
            <person name="Thomas B.C."/>
            <person name="Singh A."/>
            <person name="Wilkins M.J."/>
            <person name="Karaoz U."/>
            <person name="Brodie E.L."/>
            <person name="Williams K.H."/>
            <person name="Hubbard S.S."/>
            <person name="Banfield J.F."/>
        </authorList>
    </citation>
    <scope>NUCLEOTIDE SEQUENCE [LARGE SCALE GENOMIC DNA]</scope>
</reference>
<dbReference type="PROSITE" id="PS51186">
    <property type="entry name" value="GNAT"/>
    <property type="match status" value="1"/>
</dbReference>
<dbReference type="Proteomes" id="UP000178820">
    <property type="component" value="Unassembled WGS sequence"/>
</dbReference>
<name>A0A1G2I2C3_9BACT</name>
<organism evidence="2 3">
    <name type="scientific">Candidatus Staskawiczbacteria bacterium RIFCSPHIGHO2_02_FULL_42_22</name>
    <dbReference type="NCBI Taxonomy" id="1802207"/>
    <lineage>
        <taxon>Bacteria</taxon>
        <taxon>Candidatus Staskawicziibacteriota</taxon>
    </lineage>
</organism>
<feature type="domain" description="N-acetyltransferase" evidence="1">
    <location>
        <begin position="1"/>
        <end position="134"/>
    </location>
</feature>
<dbReference type="Gene3D" id="3.40.630.30">
    <property type="match status" value="1"/>
</dbReference>
<protein>
    <recommendedName>
        <fullName evidence="1">N-acetyltransferase domain-containing protein</fullName>
    </recommendedName>
</protein>
<dbReference type="CDD" id="cd04301">
    <property type="entry name" value="NAT_SF"/>
    <property type="match status" value="1"/>
</dbReference>
<evidence type="ECO:0000313" key="3">
    <source>
        <dbReference type="Proteomes" id="UP000178820"/>
    </source>
</evidence>
<dbReference type="InterPro" id="IPR016181">
    <property type="entry name" value="Acyl_CoA_acyltransferase"/>
</dbReference>
<dbReference type="EMBL" id="MHOT01000018">
    <property type="protein sequence ID" value="OGZ68817.1"/>
    <property type="molecule type" value="Genomic_DNA"/>
</dbReference>
<evidence type="ECO:0000313" key="2">
    <source>
        <dbReference type="EMBL" id="OGZ68817.1"/>
    </source>
</evidence>
<dbReference type="SUPFAM" id="SSF55729">
    <property type="entry name" value="Acyl-CoA N-acyltransferases (Nat)"/>
    <property type="match status" value="1"/>
</dbReference>
<dbReference type="STRING" id="1802207.A3D44_02320"/>
<dbReference type="InterPro" id="IPR000182">
    <property type="entry name" value="GNAT_dom"/>
</dbReference>
<gene>
    <name evidence="2" type="ORF">A3D44_02320</name>
</gene>
<comment type="caution">
    <text evidence="2">The sequence shown here is derived from an EMBL/GenBank/DDBJ whole genome shotgun (WGS) entry which is preliminary data.</text>
</comment>
<proteinExistence type="predicted"/>
<dbReference type="AlphaFoldDB" id="A0A1G2I2C3"/>